<evidence type="ECO:0000256" key="3">
    <source>
        <dbReference type="SAM" id="MobiDB-lite"/>
    </source>
</evidence>
<dbReference type="Proteomes" id="UP000246991">
    <property type="component" value="Unassembled WGS sequence"/>
</dbReference>
<feature type="compositionally biased region" description="Acidic residues" evidence="3">
    <location>
        <begin position="356"/>
        <end position="371"/>
    </location>
</feature>
<sequence>MFRSRFADAFKGVPNLGCQDIERGIVDSTPSEQVEQLLCKLLSLVLNRKKPVERGHNQRALEEAANAHRNQWPASWEGKSPFSGNKSFGDLDTVQRLEILEALIHWSLSSSEVIRSIINDSYKGSRRDDDLNVPLSVQPWGRDADKRRYWLVEGRDDTPFRLYRESNPVLKTHTWISVAGTIEEIQTVAKELEEEDGSKHALALKEKIIGAIPRFEEGETRRKKREYRASRKAFFNQPSGVSLYEGRTRGKRIRYNFSTDEEGAKETSEQDDNRSRRSARSNKGSPAPQPQPQPEAPIFTASGRQIRKPVTGDYGEAKIIGSNGAATRSHSTPFESENDNRGLPLVGVVVYKGDDKDDEGDDEREESEDEAGWGSGPDEAEDKDTPRKSLKIVFKIPKTPGSVDDASPAVGNSGVVSPSKAHQIVRVAGGEPTPSHTPIPRGNGVKPNGIRKKDTEDITMSDIESIKEVHPAVNGAKPLVDQRKGLSA</sequence>
<accession>A0A317SWF0</accession>
<reference evidence="5 6" key="1">
    <citation type="submission" date="2018-03" db="EMBL/GenBank/DDBJ databases">
        <title>Genomes of Pezizomycetes fungi and the evolution of truffles.</title>
        <authorList>
            <person name="Murat C."/>
            <person name="Payen T."/>
            <person name="Noel B."/>
            <person name="Kuo A."/>
            <person name="Martin F.M."/>
        </authorList>
    </citation>
    <scope>NUCLEOTIDE SEQUENCE [LARGE SCALE GENOMIC DNA]</scope>
    <source>
        <strain evidence="5">091103-1</strain>
    </source>
</reference>
<dbReference type="EMBL" id="PYWC01000017">
    <property type="protein sequence ID" value="PWW78130.1"/>
    <property type="molecule type" value="Genomic_DNA"/>
</dbReference>
<feature type="domain" description="WHIM1" evidence="4">
    <location>
        <begin position="73"/>
        <end position="119"/>
    </location>
</feature>
<name>A0A317SWF0_9PEZI</name>
<dbReference type="PANTHER" id="PTHR42107:SF1">
    <property type="entry name" value="WHIM1 DOMAIN-CONTAINING PROTEIN"/>
    <property type="match status" value="1"/>
</dbReference>
<comment type="subcellular location">
    <subcellularLocation>
        <location evidence="1">Nucleus</location>
    </subcellularLocation>
</comment>
<organism evidence="5 6">
    <name type="scientific">Tuber magnatum</name>
    <name type="common">white Piedmont truffle</name>
    <dbReference type="NCBI Taxonomy" id="42249"/>
    <lineage>
        <taxon>Eukaryota</taxon>
        <taxon>Fungi</taxon>
        <taxon>Dikarya</taxon>
        <taxon>Ascomycota</taxon>
        <taxon>Pezizomycotina</taxon>
        <taxon>Pezizomycetes</taxon>
        <taxon>Pezizales</taxon>
        <taxon>Tuberaceae</taxon>
        <taxon>Tuber</taxon>
    </lineage>
</organism>
<protein>
    <recommendedName>
        <fullName evidence="4">WHIM1 domain-containing protein</fullName>
    </recommendedName>
</protein>
<keyword evidence="2" id="KW-0539">Nucleus</keyword>
<evidence type="ECO:0000256" key="2">
    <source>
        <dbReference type="ARBA" id="ARBA00023242"/>
    </source>
</evidence>
<evidence type="ECO:0000259" key="4">
    <source>
        <dbReference type="Pfam" id="PF15612"/>
    </source>
</evidence>
<dbReference type="Pfam" id="PF15612">
    <property type="entry name" value="WHIM1"/>
    <property type="match status" value="1"/>
</dbReference>
<keyword evidence="6" id="KW-1185">Reference proteome</keyword>
<proteinExistence type="predicted"/>
<dbReference type="STRING" id="42249.A0A317SWF0"/>
<dbReference type="InterPro" id="IPR028942">
    <property type="entry name" value="WHIM1_dom"/>
</dbReference>
<dbReference type="OrthoDB" id="349045at2759"/>
<evidence type="ECO:0000313" key="6">
    <source>
        <dbReference type="Proteomes" id="UP000246991"/>
    </source>
</evidence>
<gene>
    <name evidence="5" type="ORF">C7212DRAFT_293821</name>
</gene>
<comment type="caution">
    <text evidence="5">The sequence shown here is derived from an EMBL/GenBank/DDBJ whole genome shotgun (WGS) entry which is preliminary data.</text>
</comment>
<dbReference type="AlphaFoldDB" id="A0A317SWF0"/>
<evidence type="ECO:0000313" key="5">
    <source>
        <dbReference type="EMBL" id="PWW78130.1"/>
    </source>
</evidence>
<feature type="compositionally biased region" description="Polar residues" evidence="3">
    <location>
        <begin position="324"/>
        <end position="335"/>
    </location>
</feature>
<feature type="compositionally biased region" description="Basic and acidic residues" evidence="3">
    <location>
        <begin position="262"/>
        <end position="275"/>
    </location>
</feature>
<dbReference type="GO" id="GO:0005634">
    <property type="term" value="C:nucleus"/>
    <property type="evidence" value="ECO:0007669"/>
    <property type="project" value="UniProtKB-SubCell"/>
</dbReference>
<feature type="region of interest" description="Disordered" evidence="3">
    <location>
        <begin position="255"/>
        <end position="457"/>
    </location>
</feature>
<evidence type="ECO:0000256" key="1">
    <source>
        <dbReference type="ARBA" id="ARBA00004123"/>
    </source>
</evidence>
<dbReference type="PANTHER" id="PTHR42107">
    <property type="entry name" value="YALI0D24453P"/>
    <property type="match status" value="1"/>
</dbReference>